<dbReference type="SUPFAM" id="SSF103515">
    <property type="entry name" value="Autotransporter"/>
    <property type="match status" value="1"/>
</dbReference>
<dbReference type="InterPro" id="IPR005546">
    <property type="entry name" value="Autotransporte_beta"/>
</dbReference>
<comment type="caution">
    <text evidence="3">The sequence shown here is derived from an EMBL/GenBank/DDBJ whole genome shotgun (WGS) entry which is preliminary data.</text>
</comment>
<gene>
    <name evidence="3" type="ORF">C7441_1207</name>
</gene>
<dbReference type="EMBL" id="QGGG01000020">
    <property type="protein sequence ID" value="PWJ75749.1"/>
    <property type="molecule type" value="Genomic_DNA"/>
</dbReference>
<dbReference type="SMART" id="SM00869">
    <property type="entry name" value="Autotransporter"/>
    <property type="match status" value="1"/>
</dbReference>
<evidence type="ECO:0000256" key="1">
    <source>
        <dbReference type="SAM" id="SignalP"/>
    </source>
</evidence>
<evidence type="ECO:0000259" key="2">
    <source>
        <dbReference type="PROSITE" id="PS51208"/>
    </source>
</evidence>
<protein>
    <submittedName>
        <fullName evidence="3">Uncharacterized protein with beta-barrel porin domain</fullName>
    </submittedName>
</protein>
<feature type="signal peptide" evidence="1">
    <location>
        <begin position="1"/>
        <end position="30"/>
    </location>
</feature>
<evidence type="ECO:0000313" key="4">
    <source>
        <dbReference type="Proteomes" id="UP000245396"/>
    </source>
</evidence>
<dbReference type="Gene3D" id="2.40.128.130">
    <property type="entry name" value="Autotransporter beta-domain"/>
    <property type="match status" value="1"/>
</dbReference>
<organism evidence="3 4">
    <name type="scientific">Pseudaminobacter salicylatoxidans</name>
    <dbReference type="NCBI Taxonomy" id="93369"/>
    <lineage>
        <taxon>Bacteria</taxon>
        <taxon>Pseudomonadati</taxon>
        <taxon>Pseudomonadota</taxon>
        <taxon>Alphaproteobacteria</taxon>
        <taxon>Hyphomicrobiales</taxon>
        <taxon>Phyllobacteriaceae</taxon>
        <taxon>Pseudaminobacter</taxon>
    </lineage>
</organism>
<accession>A0A316BRV5</accession>
<name>A0A316BRV5_PSESE</name>
<keyword evidence="4" id="KW-1185">Reference proteome</keyword>
<dbReference type="InterPro" id="IPR036709">
    <property type="entry name" value="Autotransporte_beta_dom_sf"/>
</dbReference>
<proteinExistence type="predicted"/>
<reference evidence="3 4" key="1">
    <citation type="submission" date="2018-05" db="EMBL/GenBank/DDBJ databases">
        <title>Genomic Encyclopedia of Type Strains, Phase IV (KMG-IV): sequencing the most valuable type-strain genomes for metagenomic binning, comparative biology and taxonomic classification.</title>
        <authorList>
            <person name="Goeker M."/>
        </authorList>
    </citation>
    <scope>NUCLEOTIDE SEQUENCE [LARGE SCALE GENOMIC DNA]</scope>
    <source>
        <strain evidence="3 4">DSM 6986</strain>
    </source>
</reference>
<dbReference type="PROSITE" id="PS51208">
    <property type="entry name" value="AUTOTRANSPORTER"/>
    <property type="match status" value="1"/>
</dbReference>
<sequence>MEMALRVGKRSTVLSLLLAATALSSSSAFSQSFSIPAGQTAGAQTMSTVGDTGAVAQGGAISTTAAGDIAVQMLNDNQTLTNDGTIETSGDNSAGVYSEGDGAKITNNGLLRATGSDSVGIFSSGADVDIVNNGTIEATNDALGGIVATGLNAQATNKGTIDLSGPDAFGMVMLGDGALLNNSGTISVDGDGAFGAALQGDGSRLVNSGSITVNGTSAIAISSIGADADISNSGKLATTGETTIGIGVEGAGTTVTNTGTISTNGLASFGILAGRYLGGTTFAPVDSVSVVNSGSIGVSGDGATGILVYGADADVSNGGSLNASGKGANGIVVEGSRARIVNSGSINVSGEGTTAIAGGMFGGEFSNGTITNSGRIIASGVGTVGIGTGGDNVTVTNSGTLLSDSVAIAFGGDDARLNLLARTAIQGHIAFFGANNTAYFGPGLNAVITFSGNFPDTVLTEGRPFAINGSTIAVLDTAGFASARDVVTDLTGNIAGAVENRLAAAREGTGGAALGLSGNHGAGIGEGGSAATGLGPAFWATAIGGYRDQDSTGSDAGFRNQLGGVLVGVDTDLSDNWRGGAFLGASGGSVRVDGAAQDIDHRSFFGGGYLGYTAGLNFADLSVSIGSLRQDSDRRIANNMVIGGLESAHAKSDGVFVSPALTVGTHMAMGDTTVIPSLRLRYAGLFLDSYSETGGSDALSVRSRDVHVFEARGQIALPLTPMETQSGVWSTTLRAGIDGIANSGGKVSATLLGQDIVFTPAGDKGVIRGFAGADFNFVTTERMQFYGTVEAGYGSDKAFTAVARAGLSVPF</sequence>
<dbReference type="Pfam" id="PF03797">
    <property type="entry name" value="Autotransporter"/>
    <property type="match status" value="1"/>
</dbReference>
<feature type="domain" description="Autotransporter" evidence="2">
    <location>
        <begin position="531"/>
        <end position="811"/>
    </location>
</feature>
<dbReference type="Proteomes" id="UP000245396">
    <property type="component" value="Unassembled WGS sequence"/>
</dbReference>
<dbReference type="OrthoDB" id="8038002at2"/>
<dbReference type="AlphaFoldDB" id="A0A316BRV5"/>
<evidence type="ECO:0000313" key="3">
    <source>
        <dbReference type="EMBL" id="PWJ75749.1"/>
    </source>
</evidence>
<keyword evidence="1" id="KW-0732">Signal</keyword>
<feature type="chain" id="PRO_5016234103" evidence="1">
    <location>
        <begin position="31"/>
        <end position="811"/>
    </location>
</feature>